<protein>
    <submittedName>
        <fullName evidence="3">Phoenix isoform X1</fullName>
    </submittedName>
</protein>
<dbReference type="GO" id="GO:0006360">
    <property type="term" value="P:transcription by RNA polymerase I"/>
    <property type="evidence" value="ECO:0007669"/>
    <property type="project" value="InterPro"/>
</dbReference>
<feature type="compositionally biased region" description="Basic and acidic residues" evidence="1">
    <location>
        <begin position="291"/>
        <end position="300"/>
    </location>
</feature>
<dbReference type="KEGG" id="ipu:108260286"/>
<dbReference type="Proteomes" id="UP000221080">
    <property type="component" value="Chromosome 28"/>
</dbReference>
<organism evidence="2 3">
    <name type="scientific">Ictalurus punctatus</name>
    <name type="common">Channel catfish</name>
    <name type="synonym">Silurus punctatus</name>
    <dbReference type="NCBI Taxonomy" id="7998"/>
    <lineage>
        <taxon>Eukaryota</taxon>
        <taxon>Metazoa</taxon>
        <taxon>Chordata</taxon>
        <taxon>Craniata</taxon>
        <taxon>Vertebrata</taxon>
        <taxon>Euteleostomi</taxon>
        <taxon>Actinopterygii</taxon>
        <taxon>Neopterygii</taxon>
        <taxon>Teleostei</taxon>
        <taxon>Ostariophysi</taxon>
        <taxon>Siluriformes</taxon>
        <taxon>Ictaluridae</taxon>
        <taxon>Ictalurus</taxon>
    </lineage>
</organism>
<gene>
    <name evidence="3" type="primary">pho</name>
</gene>
<feature type="region of interest" description="Disordered" evidence="1">
    <location>
        <begin position="521"/>
        <end position="541"/>
    </location>
</feature>
<feature type="region of interest" description="Disordered" evidence="1">
    <location>
        <begin position="1315"/>
        <end position="1540"/>
    </location>
</feature>
<dbReference type="PANTHER" id="PTHR15484">
    <property type="entry name" value="DNA-DIRECTED RNA POLYMERASE I SUBUNIT RPA34"/>
    <property type="match status" value="1"/>
</dbReference>
<dbReference type="PANTHER" id="PTHR15484:SF8">
    <property type="entry name" value="DNA-DIRECTED RNA POLYMERASE I SUBUNIT RPA34"/>
    <property type="match status" value="1"/>
</dbReference>
<feature type="compositionally biased region" description="Low complexity" evidence="1">
    <location>
        <begin position="1511"/>
        <end position="1521"/>
    </location>
</feature>
<evidence type="ECO:0000313" key="3">
    <source>
        <dbReference type="RefSeq" id="XP_017315915.2"/>
    </source>
</evidence>
<feature type="region of interest" description="Disordered" evidence="1">
    <location>
        <begin position="1284"/>
        <end position="1303"/>
    </location>
</feature>
<feature type="compositionally biased region" description="Polar residues" evidence="1">
    <location>
        <begin position="1465"/>
        <end position="1478"/>
    </location>
</feature>
<feature type="region of interest" description="Disordered" evidence="1">
    <location>
        <begin position="1031"/>
        <end position="1050"/>
    </location>
</feature>
<feature type="region of interest" description="Disordered" evidence="1">
    <location>
        <begin position="985"/>
        <end position="1004"/>
    </location>
</feature>
<feature type="compositionally biased region" description="Basic and acidic residues" evidence="1">
    <location>
        <begin position="77"/>
        <end position="93"/>
    </location>
</feature>
<evidence type="ECO:0000313" key="2">
    <source>
        <dbReference type="Proteomes" id="UP000221080"/>
    </source>
</evidence>
<dbReference type="OrthoDB" id="8947276at2759"/>
<dbReference type="GeneID" id="108260286"/>
<dbReference type="InterPro" id="IPR013240">
    <property type="entry name" value="DNA-dir_RNA_pol1_su_RPA34"/>
</dbReference>
<feature type="compositionally biased region" description="Basic and acidic residues" evidence="1">
    <location>
        <begin position="1451"/>
        <end position="1464"/>
    </location>
</feature>
<feature type="region of interest" description="Disordered" evidence="1">
    <location>
        <begin position="1"/>
        <end position="102"/>
    </location>
</feature>
<name>A0A2D0QEX3_ICTPU</name>
<feature type="region of interest" description="Disordered" evidence="1">
    <location>
        <begin position="174"/>
        <end position="207"/>
    </location>
</feature>
<feature type="compositionally biased region" description="Basic residues" evidence="1">
    <location>
        <begin position="1338"/>
        <end position="1348"/>
    </location>
</feature>
<feature type="compositionally biased region" description="Basic and acidic residues" evidence="1">
    <location>
        <begin position="521"/>
        <end position="530"/>
    </location>
</feature>
<feature type="compositionally biased region" description="Polar residues" evidence="1">
    <location>
        <begin position="1429"/>
        <end position="1450"/>
    </location>
</feature>
<dbReference type="GO" id="GO:0003723">
    <property type="term" value="F:RNA binding"/>
    <property type="evidence" value="ECO:0007669"/>
    <property type="project" value="TreeGrafter"/>
</dbReference>
<reference evidence="3" key="2">
    <citation type="submission" date="2025-08" db="UniProtKB">
        <authorList>
            <consortium name="RefSeq"/>
        </authorList>
    </citation>
    <scope>IDENTIFICATION</scope>
    <source>
        <tissue evidence="3">Blood</tissue>
    </source>
</reference>
<accession>A0A2D0QEX3</accession>
<feature type="region of interest" description="Disordered" evidence="1">
    <location>
        <begin position="267"/>
        <end position="342"/>
    </location>
</feature>
<feature type="compositionally biased region" description="Basic residues" evidence="1">
    <location>
        <begin position="1288"/>
        <end position="1299"/>
    </location>
</feature>
<dbReference type="CTD" id="334003"/>
<feature type="compositionally biased region" description="Polar residues" evidence="1">
    <location>
        <begin position="47"/>
        <end position="57"/>
    </location>
</feature>
<reference evidence="2" key="1">
    <citation type="journal article" date="2016" name="Nat. Commun.">
        <title>The channel catfish genome sequence provides insights into the evolution of scale formation in teleosts.</title>
        <authorList>
            <person name="Liu Z."/>
            <person name="Liu S."/>
            <person name="Yao J."/>
            <person name="Bao L."/>
            <person name="Zhang J."/>
            <person name="Li Y."/>
            <person name="Jiang C."/>
            <person name="Sun L."/>
            <person name="Wang R."/>
            <person name="Zhang Y."/>
            <person name="Zhou T."/>
            <person name="Zeng Q."/>
            <person name="Fu Q."/>
            <person name="Gao S."/>
            <person name="Li N."/>
            <person name="Koren S."/>
            <person name="Jiang Y."/>
            <person name="Zimin A."/>
            <person name="Xu P."/>
            <person name="Phillippy A.M."/>
            <person name="Geng X."/>
            <person name="Song L."/>
            <person name="Sun F."/>
            <person name="Li C."/>
            <person name="Wang X."/>
            <person name="Chen A."/>
            <person name="Jin Y."/>
            <person name="Yuan Z."/>
            <person name="Yang Y."/>
            <person name="Tan S."/>
            <person name="Peatman E."/>
            <person name="Lu J."/>
            <person name="Qin Z."/>
            <person name="Dunham R."/>
            <person name="Li Z."/>
            <person name="Sonstegard T."/>
            <person name="Feng J."/>
            <person name="Danzmann R.G."/>
            <person name="Schroeder S."/>
            <person name="Scheffler B."/>
            <person name="Duke M.V."/>
            <person name="Ballard L."/>
            <person name="Kucuktas H."/>
            <person name="Kaltenboeck L."/>
            <person name="Liu H."/>
            <person name="Armbruster J."/>
            <person name="Xie Y."/>
            <person name="Kirby M.L."/>
            <person name="Tian Y."/>
            <person name="Flanagan M.E."/>
            <person name="Mu W."/>
            <person name="Waldbieser G.C."/>
        </authorList>
    </citation>
    <scope>NUCLEOTIDE SEQUENCE [LARGE SCALE GENOMIC DNA]</scope>
    <source>
        <strain evidence="2">SDA103</strain>
    </source>
</reference>
<feature type="compositionally biased region" description="Polar residues" evidence="1">
    <location>
        <begin position="1315"/>
        <end position="1330"/>
    </location>
</feature>
<feature type="compositionally biased region" description="Polar residues" evidence="1">
    <location>
        <begin position="277"/>
        <end position="290"/>
    </location>
</feature>
<sequence length="1628" mass="180155">MSFIVTRSRSKLGLGENISKDSVQSDSQREIARESPASESDSGDSLFLTQSVTSPSRTVKRHHPSNDPPCPFSQEVEDVHEKAGGRNAQHKDTGVSSDSDSETTYDVLLRRWKLLANSRGRINQRPRPSRKRVSPKWMGVPFLKKSVSVRKKQTIVNSEVGGFFKCILKLSKGHGDKRRGELSPSLLLSERKESSMQTEDDDDDEDVKKVDKDCFIENTHKRNQQTWLPSLKWKTRQAPETCTKKSNKCQEEQETCSQTRKVAEDLMAPQDDADVYNESSSLNIEVSRSTENGEKSRKSAEWNWMEPIDETSDEETQRPNLVDQDEDETQILQDNPMDREGREDAPCLENISSCEHQVQVQDIHQGVHHEPLGNETQILQDNPTDKEGKEDALCFENISSCEHQVQVQDIHQSVHHEPLENEDFGSVSGGFISSQDLFQEPNNQSSPLKETSVENDKEVLESIVVPHDDIGLIIKKKGSLILEDMEGDFLKYSKSLRTHPSEIVSPTAGDICQVRKEKDKTTLDMQDPHHHSSLPLEDYESGSIGNDYSSCSKDILMVRQEEKTETPLFNFGGLKFLKRKKNKKTKDPEISDNLAPRQADLGQNEYSALHFDDVKRKKRRKVKNDRLLEETVYTLPDISIAADSSLLVQDSSVVCASVSGSKPKRKKGKNDWLLEEPVDTLPDISVAADSSLSVQDSSVVCASVSGSKPKRKKGKNDWLLEEPVDTLPDISVAADSGLSVQDSSVVCATVCGSKPKSKKDKNYRLLEEPVDTLPDISVAADSGLSVQDSSVVCATVSGSKAKKKRKKDKNDRLLEEPVDTLPDISIAADSGLSVQDSSVVCASVSGSKPKRKKGKNDWLLEEPVDTLPDISVAADSGLSVQDSSVVCATVSGSKAKKKRKKDKNDRLLEEPVDTLPDISVAADSGLSVQDSSVVCASLSGSKPKRKKDKNYRLLEEPVDTLPDISVAADSGLSVQDSSVVCASVSGSKAKKKRKKDKNDRLLEEPVDTLPDISVAADSSLSVQDSSVVCASVSGSKPKRKKDKNDRLLEEPVDTLPDISVAADSSLSVQDSSVVCASVSGSKPKSKKDKNYRLLEEPVDTLPDISVAADSGLSVQDSSVVCASVNGIKPKKKRKKDKHGQPVPQEDEWIGVEEAIQIPCQGSASLVSIAEETEQLTRTDLSNFVQSDCLEPQRKKKKKRAKTKQDSSPVITEIVAWQCSEESYSSHGIKTVKKKKKTFIDDVGEGQVGEMATASKNIGEPLEKIPEIPAGIEIQPVNSIDLTDDSITQRKKRKKRKRQKVVREENMDVEALLVETTEQVEAPNTQDSEQQAAEVVLVRKPKKKKGRIKTHQEEETSKNASVSLRLDLIEMTTSNTPSTRSETGGIGEEEGVGGSEPVKKKKKKRKRKELENDGSWSVSHGLLHLDDSHWQNTKQTRVVKEASSSGQNDTNETNKCERTKDDRSESSQQVLQSEDTIQPNGRKKKKKKKKKQWVETDIEVYPEIVEHELWQESGSPSEPSEAIIEKEKKKKNRKDTVDRGGNQILDVVPKLFAAEESRDALDTCHAKKDSISSSGGALLVHIKKKKQVRDPDNDLDALGAEKVAVSGKSNWCSWTDSAKLKKKRKRDHL</sequence>
<proteinExistence type="predicted"/>
<feature type="compositionally biased region" description="Basic residues" evidence="1">
    <location>
        <begin position="1480"/>
        <end position="1490"/>
    </location>
</feature>
<dbReference type="GO" id="GO:0005736">
    <property type="term" value="C:RNA polymerase I complex"/>
    <property type="evidence" value="ECO:0007669"/>
    <property type="project" value="TreeGrafter"/>
</dbReference>
<dbReference type="RefSeq" id="XP_017315915.2">
    <property type="nucleotide sequence ID" value="XM_017460426.3"/>
</dbReference>
<keyword evidence="2" id="KW-1185">Reference proteome</keyword>
<evidence type="ECO:0000256" key="1">
    <source>
        <dbReference type="SAM" id="MobiDB-lite"/>
    </source>
</evidence>